<dbReference type="AlphaFoldDB" id="A0A0K0CSZ7"/>
<name>A0A0K0CSZ7_ANGCA</name>
<evidence type="ECO:0000313" key="1">
    <source>
        <dbReference type="Proteomes" id="UP000035642"/>
    </source>
</evidence>
<dbReference type="Proteomes" id="UP000035642">
    <property type="component" value="Unassembled WGS sequence"/>
</dbReference>
<keyword evidence="1" id="KW-1185">Reference proteome</keyword>
<organism evidence="1 2">
    <name type="scientific">Angiostrongylus cantonensis</name>
    <name type="common">Rat lungworm</name>
    <dbReference type="NCBI Taxonomy" id="6313"/>
    <lineage>
        <taxon>Eukaryota</taxon>
        <taxon>Metazoa</taxon>
        <taxon>Ecdysozoa</taxon>
        <taxon>Nematoda</taxon>
        <taxon>Chromadorea</taxon>
        <taxon>Rhabditida</taxon>
        <taxon>Rhabditina</taxon>
        <taxon>Rhabditomorpha</taxon>
        <taxon>Strongyloidea</taxon>
        <taxon>Metastrongylidae</taxon>
        <taxon>Angiostrongylus</taxon>
    </lineage>
</organism>
<reference evidence="1" key="1">
    <citation type="submission" date="2012-09" db="EMBL/GenBank/DDBJ databases">
        <authorList>
            <person name="Martin A.A."/>
        </authorList>
    </citation>
    <scope>NUCLEOTIDE SEQUENCE</scope>
</reference>
<evidence type="ECO:0000313" key="2">
    <source>
        <dbReference type="WBParaSite" id="ACAC_0000014601-mRNA-1"/>
    </source>
</evidence>
<dbReference type="WBParaSite" id="ACAC_0000014601-mRNA-1">
    <property type="protein sequence ID" value="ACAC_0000014601-mRNA-1"/>
    <property type="gene ID" value="ACAC_0000014601"/>
</dbReference>
<sequence length="333" mass="37040">MGKKVVDGMISSALGPDRCRAGYAVAGRVHFDPKVIATYDWTKHRSKFLESTLDGVESRVSTVAQTATKKVLEAHQSYYVRPREAVTSAYTAGKQVRALSLALSSGCALLIINSVGEAHRTGQEFLSSIRSTEKAVEQKIWAAVEEGLRVAKIPVDKVTEGTNIFLDVVSVLVERSFGIVVEENADCSVKQRAHSKVIDPLIAPLRVLLDQLRKSFILVDYVRGKGEWALEKVGGLSSSVYDLKLRIESEAKEYRTRPEELLMRTIRSTSVQLRDNLQALKDKQIFSDGTKVDSLIAYLHELDRNLGESNNIYEVRDEVGDSHLFTLNEIAFI</sequence>
<reference evidence="2" key="2">
    <citation type="submission" date="2017-02" db="UniProtKB">
        <authorList>
            <consortium name="WormBaseParasite"/>
        </authorList>
    </citation>
    <scope>IDENTIFICATION</scope>
</reference>
<accession>A0A0K0CSZ7</accession>
<protein>
    <submittedName>
        <fullName evidence="2">Uncharacterized protein</fullName>
    </submittedName>
</protein>
<proteinExistence type="predicted"/>